<accession>A0ABR2GRC7</accession>
<dbReference type="InterPro" id="IPR002110">
    <property type="entry name" value="Ankyrin_rpt"/>
</dbReference>
<keyword evidence="4" id="KW-1185">Reference proteome</keyword>
<gene>
    <name evidence="3" type="ORF">M9Y10_039853</name>
</gene>
<proteinExistence type="predicted"/>
<dbReference type="SMART" id="SM00248">
    <property type="entry name" value="ANK"/>
    <property type="match status" value="12"/>
</dbReference>
<keyword evidence="1" id="KW-0677">Repeat</keyword>
<dbReference type="Pfam" id="PF12796">
    <property type="entry name" value="Ank_2"/>
    <property type="match status" value="1"/>
</dbReference>
<dbReference type="EMBL" id="JAPFFF010000067">
    <property type="protein sequence ID" value="KAK8836221.1"/>
    <property type="molecule type" value="Genomic_DNA"/>
</dbReference>
<comment type="caution">
    <text evidence="3">The sequence shown here is derived from an EMBL/GenBank/DDBJ whole genome shotgun (WGS) entry which is preliminary data.</text>
</comment>
<name>A0ABR2GRC7_9EUKA</name>
<protein>
    <recommendedName>
        <fullName evidence="5">DUF3447 domain-containing protein</fullName>
    </recommendedName>
</protein>
<dbReference type="SUPFAM" id="SSF48403">
    <property type="entry name" value="Ankyrin repeat"/>
    <property type="match status" value="3"/>
</dbReference>
<evidence type="ECO:0000313" key="4">
    <source>
        <dbReference type="Proteomes" id="UP001470230"/>
    </source>
</evidence>
<evidence type="ECO:0000256" key="1">
    <source>
        <dbReference type="ARBA" id="ARBA00022737"/>
    </source>
</evidence>
<evidence type="ECO:0008006" key="5">
    <source>
        <dbReference type="Google" id="ProtNLM"/>
    </source>
</evidence>
<dbReference type="Proteomes" id="UP001470230">
    <property type="component" value="Unassembled WGS sequence"/>
</dbReference>
<evidence type="ECO:0000313" key="3">
    <source>
        <dbReference type="EMBL" id="KAK8836221.1"/>
    </source>
</evidence>
<organism evidence="3 4">
    <name type="scientific">Tritrichomonas musculus</name>
    <dbReference type="NCBI Taxonomy" id="1915356"/>
    <lineage>
        <taxon>Eukaryota</taxon>
        <taxon>Metamonada</taxon>
        <taxon>Parabasalia</taxon>
        <taxon>Tritrichomonadida</taxon>
        <taxon>Tritrichomonadidae</taxon>
        <taxon>Tritrichomonas</taxon>
    </lineage>
</organism>
<sequence>MEFQQYLSEKKKLQDVFLGYLDDNENVEEHFENLLKICDDQNIKNDSNEFGLFIHFVFNIADNHFRTKDFFFKIEKILLIFKDIFQNSLSDDIILSISRSNKRIILFLFENKFIDIKSFKKIIYLDKQYFSSEINELIQVEEVQDDPNFDENRKKGENQSPLACFIRNDSISDFITYIKRNEISLKATIETSIYETNQFLIDSTPTLIEYSAFFGSIQVFTYLFKNKVELTPSLWLYAVHGRNPEIFKILEDEKVVPEDETYEKCLIEALQCHHNDVIHYIKSNFISKENQIHIDELLETESIDCYNFSFFPDDNLFNKNNFYKFCEYDYYFFADQYLANHQIDINFEICEMLGEETYINTPLTVAIDSYFDNIVKLLLKQPGIDVNYISTGYNWERSYIETWTPLNMAVPQCTFGMVQILFNHKNIDVNAFKTIKEVTENYTQIIEHPILYDVLLYGDLQMLELFLSHPNINVNLKTSERIYSINDQDKIISSTERSLLYIAIENNQFNKVKALLQHPKIDVNLTSFKKKDDIEENETPLAKAIQIGNHEIIKILLEHSEIDTNKIIQSKNSKYNAQNTILTFAIESKVDIDIINLLLSYRNIDVNMPMEFESDSKKRILTPLSLAIMHNLKEVIESLLSCQRIDINAKYIIMKKSDYYSETYHLFGAIDKKMYDIVMLLLNHPKIDVNVHFYEKKYNCSKIEKVAFLHRAIIVGNIEIIRAILSNPNADINIKSFSQNISNNMITKREQPAICEAINSKKIDIVRLFLLKPGLDINSKLITKVIQQTKFYVEEKTLLQFAVIVADLEIIRFLLVYLRKKGKLNDIKEIMNETNDANLKAILYEYINKQS</sequence>
<keyword evidence="2" id="KW-0040">ANK repeat</keyword>
<evidence type="ECO:0000256" key="2">
    <source>
        <dbReference type="ARBA" id="ARBA00023043"/>
    </source>
</evidence>
<dbReference type="PANTHER" id="PTHR24198">
    <property type="entry name" value="ANKYRIN REPEAT AND PROTEIN KINASE DOMAIN-CONTAINING PROTEIN"/>
    <property type="match status" value="1"/>
</dbReference>
<dbReference type="Gene3D" id="1.25.40.20">
    <property type="entry name" value="Ankyrin repeat-containing domain"/>
    <property type="match status" value="3"/>
</dbReference>
<dbReference type="InterPro" id="IPR036770">
    <property type="entry name" value="Ankyrin_rpt-contain_sf"/>
</dbReference>
<dbReference type="PANTHER" id="PTHR24198:SF165">
    <property type="entry name" value="ANKYRIN REPEAT-CONTAINING PROTEIN-RELATED"/>
    <property type="match status" value="1"/>
</dbReference>
<reference evidence="3 4" key="1">
    <citation type="submission" date="2024-04" db="EMBL/GenBank/DDBJ databases">
        <title>Tritrichomonas musculus Genome.</title>
        <authorList>
            <person name="Alves-Ferreira E."/>
            <person name="Grigg M."/>
            <person name="Lorenzi H."/>
            <person name="Galac M."/>
        </authorList>
    </citation>
    <scope>NUCLEOTIDE SEQUENCE [LARGE SCALE GENOMIC DNA]</scope>
    <source>
        <strain evidence="3 4">EAF2021</strain>
    </source>
</reference>